<accession>A0A4V6I2D5</accession>
<evidence type="ECO:0000313" key="3">
    <source>
        <dbReference type="EMBL" id="TLD95772.1"/>
    </source>
</evidence>
<evidence type="ECO:0000313" key="4">
    <source>
        <dbReference type="Proteomes" id="UP000029733"/>
    </source>
</evidence>
<keyword evidence="4" id="KW-1185">Reference proteome</keyword>
<keyword evidence="3" id="KW-0489">Methyltransferase</keyword>
<dbReference type="EMBL" id="JRPR02000007">
    <property type="protein sequence ID" value="TLD95772.1"/>
    <property type="molecule type" value="Genomic_DNA"/>
</dbReference>
<dbReference type="PANTHER" id="PTHR43591">
    <property type="entry name" value="METHYLTRANSFERASE"/>
    <property type="match status" value="1"/>
</dbReference>
<feature type="domain" description="Methyltransferase" evidence="2">
    <location>
        <begin position="5"/>
        <end position="99"/>
    </location>
</feature>
<proteinExistence type="predicted"/>
<name>A0A4V6I2D5_9HELI</name>
<dbReference type="CDD" id="cd02440">
    <property type="entry name" value="AdoMet_MTases"/>
    <property type="match status" value="1"/>
</dbReference>
<reference evidence="3 4" key="1">
    <citation type="journal article" date="2014" name="Genome Announc.">
        <title>Draft genome sequences of eight enterohepatic helicobacter species isolated from both laboratory and wild rodents.</title>
        <authorList>
            <person name="Sheh A."/>
            <person name="Shen Z."/>
            <person name="Fox J.G."/>
        </authorList>
    </citation>
    <scope>NUCLEOTIDE SEQUENCE [LARGE SCALE GENOMIC DNA]</scope>
    <source>
        <strain evidence="3 4">MIT 09-6949</strain>
    </source>
</reference>
<keyword evidence="3" id="KW-0808">Transferase</keyword>
<dbReference type="Gene3D" id="3.40.50.150">
    <property type="entry name" value="Vaccinia Virus protein VP39"/>
    <property type="match status" value="1"/>
</dbReference>
<dbReference type="OrthoDB" id="5330021at2"/>
<evidence type="ECO:0000256" key="1">
    <source>
        <dbReference type="SAM" id="MobiDB-lite"/>
    </source>
</evidence>
<dbReference type="GO" id="GO:0032259">
    <property type="term" value="P:methylation"/>
    <property type="evidence" value="ECO:0007669"/>
    <property type="project" value="UniProtKB-KW"/>
</dbReference>
<feature type="non-terminal residue" evidence="3">
    <location>
        <position position="1"/>
    </location>
</feature>
<feature type="region of interest" description="Disordered" evidence="1">
    <location>
        <begin position="203"/>
        <end position="254"/>
    </location>
</feature>
<dbReference type="SUPFAM" id="SSF53335">
    <property type="entry name" value="S-adenosyl-L-methionine-dependent methyltransferases"/>
    <property type="match status" value="1"/>
</dbReference>
<dbReference type="InterPro" id="IPR041698">
    <property type="entry name" value="Methyltransf_25"/>
</dbReference>
<dbReference type="InterPro" id="IPR029063">
    <property type="entry name" value="SAM-dependent_MTases_sf"/>
</dbReference>
<dbReference type="AlphaFoldDB" id="A0A4V6I2D5"/>
<gene>
    <name evidence="3" type="ORF">LS71_007990</name>
</gene>
<dbReference type="Proteomes" id="UP000029733">
    <property type="component" value="Unassembled WGS sequence"/>
</dbReference>
<comment type="caution">
    <text evidence="3">The sequence shown here is derived from an EMBL/GenBank/DDBJ whole genome shotgun (WGS) entry which is preliminary data.</text>
</comment>
<dbReference type="Pfam" id="PF13649">
    <property type="entry name" value="Methyltransf_25"/>
    <property type="match status" value="1"/>
</dbReference>
<feature type="compositionally biased region" description="Polar residues" evidence="1">
    <location>
        <begin position="206"/>
        <end position="236"/>
    </location>
</feature>
<dbReference type="RefSeq" id="WP_138109905.1">
    <property type="nucleotide sequence ID" value="NZ_JRPR02000007.1"/>
</dbReference>
<organism evidence="3 4">
    <name type="scientific">Helicobacter jaachi</name>
    <dbReference type="NCBI Taxonomy" id="1677920"/>
    <lineage>
        <taxon>Bacteria</taxon>
        <taxon>Pseudomonadati</taxon>
        <taxon>Campylobacterota</taxon>
        <taxon>Epsilonproteobacteria</taxon>
        <taxon>Campylobacterales</taxon>
        <taxon>Helicobacteraceae</taxon>
        <taxon>Helicobacter</taxon>
    </lineage>
</organism>
<evidence type="ECO:0000259" key="2">
    <source>
        <dbReference type="Pfam" id="PF13649"/>
    </source>
</evidence>
<dbReference type="GO" id="GO:0008168">
    <property type="term" value="F:methyltransferase activity"/>
    <property type="evidence" value="ECO:0007669"/>
    <property type="project" value="UniProtKB-KW"/>
</dbReference>
<sequence length="360" mass="40100">APLRIADLACGGGTLSFHLAHLFPNAHFYLLDYNSDGLKLAQEINAPFLERMEFIEGDLRALPFSDESFDLVFCWQSLGWVAREDIGQIFDEIIRILKPSADFYASSLFNTEFDVDLYTQICDRTRPSSINPSNPKAPLINGNYNTYCKQTIADMCAHKVSNMEIVPFHPQIDFPRDYTQRGIGTFSLRVLENLDSIESKHALASSPATKSANSAQVNSKDISPTIPLQSVASQDTTLREDSTMSVSQLTGGGGRDKCPLHALANLCWHVIKLGDFNPNQIAPNNPQSSLTQDPRNVFSQYLLAQYLCAKDLATPNYHSLNVLALSYVALNERHIFLRNFCSKILSYAMFFNTTVARGSV</sequence>
<protein>
    <submittedName>
        <fullName evidence="3">Class I SAM-dependent methyltransferase</fullName>
    </submittedName>
</protein>